<dbReference type="GeneTree" id="ENSGT01150000287361"/>
<dbReference type="Proteomes" id="UP000314983">
    <property type="component" value="Chromosome 3"/>
</dbReference>
<organism evidence="3 4">
    <name type="scientific">Electrophorus electricus</name>
    <name type="common">Electric eel</name>
    <name type="synonym">Gymnotus electricus</name>
    <dbReference type="NCBI Taxonomy" id="8005"/>
    <lineage>
        <taxon>Eukaryota</taxon>
        <taxon>Metazoa</taxon>
        <taxon>Chordata</taxon>
        <taxon>Craniata</taxon>
        <taxon>Vertebrata</taxon>
        <taxon>Euteleostomi</taxon>
        <taxon>Actinopterygii</taxon>
        <taxon>Neopterygii</taxon>
        <taxon>Teleostei</taxon>
        <taxon>Ostariophysi</taxon>
        <taxon>Gymnotiformes</taxon>
        <taxon>Gymnotoidei</taxon>
        <taxon>Gymnotidae</taxon>
        <taxon>Electrophorus</taxon>
    </lineage>
</organism>
<reference evidence="4" key="2">
    <citation type="journal article" date="2017" name="Sci. Adv.">
        <title>A tail of two voltages: Proteomic comparison of the three electric organs of the electric eel.</title>
        <authorList>
            <person name="Traeger L.L."/>
            <person name="Sabat G."/>
            <person name="Barrett-Wilt G.A."/>
            <person name="Wells G.B."/>
            <person name="Sussman M.R."/>
        </authorList>
    </citation>
    <scope>NUCLEOTIDE SEQUENCE [LARGE SCALE GENOMIC DNA]</scope>
</reference>
<name>A0A4W4DZT5_ELEEL</name>
<keyword evidence="4" id="KW-1185">Reference proteome</keyword>
<reference evidence="4" key="1">
    <citation type="journal article" date="2014" name="Science">
        <title>Nonhuman genetics. Genomic basis for the convergent evolution of electric organs.</title>
        <authorList>
            <person name="Gallant J.R."/>
            <person name="Traeger L.L."/>
            <person name="Volkening J.D."/>
            <person name="Moffett H."/>
            <person name="Chen P.H."/>
            <person name="Novina C.D."/>
            <person name="Phillips G.N.Jr."/>
            <person name="Anand R."/>
            <person name="Wells G.B."/>
            <person name="Pinch M."/>
            <person name="Guth R."/>
            <person name="Unguez G.A."/>
            <person name="Albert J.S."/>
            <person name="Zakon H.H."/>
            <person name="Samanta M.P."/>
            <person name="Sussman M.R."/>
        </authorList>
    </citation>
    <scope>NUCLEOTIDE SEQUENCE [LARGE SCALE GENOMIC DNA]</scope>
</reference>
<evidence type="ECO:0000259" key="2">
    <source>
        <dbReference type="PROSITE" id="PS50013"/>
    </source>
</evidence>
<evidence type="ECO:0000256" key="1">
    <source>
        <dbReference type="ARBA" id="ARBA00004123"/>
    </source>
</evidence>
<evidence type="ECO:0000313" key="3">
    <source>
        <dbReference type="Ensembl" id="ENSEEEP00000004834.2"/>
    </source>
</evidence>
<dbReference type="InterPro" id="IPR000953">
    <property type="entry name" value="Chromo/chromo_shadow_dom"/>
</dbReference>
<evidence type="ECO:0000313" key="4">
    <source>
        <dbReference type="Proteomes" id="UP000314983"/>
    </source>
</evidence>
<comment type="subcellular location">
    <subcellularLocation>
        <location evidence="1">Nucleus</location>
    </subcellularLocation>
</comment>
<dbReference type="InterPro" id="IPR016197">
    <property type="entry name" value="Chromo-like_dom_sf"/>
</dbReference>
<dbReference type="Pfam" id="PF24626">
    <property type="entry name" value="SH3_Tf2-1"/>
    <property type="match status" value="1"/>
</dbReference>
<dbReference type="SUPFAM" id="SSF54160">
    <property type="entry name" value="Chromo domain-like"/>
    <property type="match status" value="1"/>
</dbReference>
<accession>A0A4W4DZT5</accession>
<dbReference type="PROSITE" id="PS50013">
    <property type="entry name" value="CHROMO_2"/>
    <property type="match status" value="1"/>
</dbReference>
<sequence>MLCSCLPTRRLGQRVWLSAKDLPLRGYTRKLAPRYIGSFKVLCHVNPVSYRLALPLSLRVYPTLHVSRFRPLLCSVGPSDLPGPRMVDGAPAYMVKHLLDVQQVRGGVQYLVDWEGYGPEEWSWVPSRHIGTHSGFSAGSFGWPWDVGGRPFRGGVCKGWHQAEAPSPSIVHQGL</sequence>
<protein>
    <recommendedName>
        <fullName evidence="2">Chromo domain-containing protein</fullName>
    </recommendedName>
</protein>
<dbReference type="OMA" id="IANQSRM"/>
<dbReference type="Ensembl" id="ENSEEET00000004901.2">
    <property type="protein sequence ID" value="ENSEEEP00000004834.2"/>
    <property type="gene ID" value="ENSEEEG00000002524.2"/>
</dbReference>
<dbReference type="InterPro" id="IPR023780">
    <property type="entry name" value="Chromo_domain"/>
</dbReference>
<reference evidence="3" key="4">
    <citation type="submission" date="2025-08" db="UniProtKB">
        <authorList>
            <consortium name="Ensembl"/>
        </authorList>
    </citation>
    <scope>IDENTIFICATION</scope>
</reference>
<dbReference type="Gene3D" id="2.40.50.40">
    <property type="match status" value="1"/>
</dbReference>
<reference evidence="3" key="5">
    <citation type="submission" date="2025-09" db="UniProtKB">
        <authorList>
            <consortium name="Ensembl"/>
        </authorList>
    </citation>
    <scope>IDENTIFICATION</scope>
</reference>
<proteinExistence type="predicted"/>
<dbReference type="GO" id="GO:0005634">
    <property type="term" value="C:nucleus"/>
    <property type="evidence" value="ECO:0007669"/>
    <property type="project" value="UniProtKB-SubCell"/>
</dbReference>
<dbReference type="STRING" id="8005.ENSEEEP00000004834"/>
<feature type="domain" description="Chromo" evidence="2">
    <location>
        <begin position="93"/>
        <end position="130"/>
    </location>
</feature>
<reference evidence="3" key="3">
    <citation type="submission" date="2020-05" db="EMBL/GenBank/DDBJ databases">
        <title>Electrophorus electricus (electric eel) genome, fEleEle1, primary haplotype.</title>
        <authorList>
            <person name="Myers G."/>
            <person name="Meyer A."/>
            <person name="Fedrigo O."/>
            <person name="Formenti G."/>
            <person name="Rhie A."/>
            <person name="Tracey A."/>
            <person name="Sims Y."/>
            <person name="Jarvis E.D."/>
        </authorList>
    </citation>
    <scope>NUCLEOTIDE SEQUENCE [LARGE SCALE GENOMIC DNA]</scope>
</reference>
<dbReference type="AlphaFoldDB" id="A0A4W4DZT5"/>
<dbReference type="Pfam" id="PF00385">
    <property type="entry name" value="Chromo"/>
    <property type="match status" value="1"/>
</dbReference>
<dbReference type="InterPro" id="IPR056924">
    <property type="entry name" value="SH3_Tf2-1"/>
</dbReference>